<keyword evidence="1" id="KW-0732">Signal</keyword>
<feature type="signal peptide" evidence="1">
    <location>
        <begin position="1"/>
        <end position="22"/>
    </location>
</feature>
<dbReference type="Proteomes" id="UP000249163">
    <property type="component" value="Chromosome"/>
</dbReference>
<evidence type="ECO:0008006" key="4">
    <source>
        <dbReference type="Google" id="ProtNLM"/>
    </source>
</evidence>
<feature type="chain" id="PRO_5042083087" description="Lipoprotein" evidence="1">
    <location>
        <begin position="23"/>
        <end position="136"/>
    </location>
</feature>
<proteinExistence type="predicted"/>
<dbReference type="RefSeq" id="WP_111502212.1">
    <property type="nucleotide sequence ID" value="NZ_LR698998.1"/>
</dbReference>
<evidence type="ECO:0000256" key="1">
    <source>
        <dbReference type="SAM" id="SignalP"/>
    </source>
</evidence>
<reference evidence="2 3" key="1">
    <citation type="submission" date="2017-06" db="EMBL/GenBank/DDBJ databases">
        <title>Complete genome sequence of Paenibacillus odorifer CBA7130.</title>
        <authorList>
            <person name="Nam Y.-D."/>
            <person name="Kang J."/>
            <person name="Chung W.-H."/>
        </authorList>
    </citation>
    <scope>NUCLEOTIDE SEQUENCE [LARGE SCALE GENOMIC DNA]</scope>
    <source>
        <strain evidence="2 3">CBA7130</strain>
    </source>
</reference>
<sequence>MKRKFLLFLLVCLMAIVTGCMNRSTINIQYLDTNETEGVVSKWIDSKDKNNGIYLGRIKNENSVYVYINYKNEENNEKYTVSMVNIDYQDQELTIKVNPIASDHTFEKVFLVKEKKLKEINLNREKLKIEEIEEIK</sequence>
<dbReference type="AlphaFoldDB" id="A0AAD0P0J3"/>
<gene>
    <name evidence="2" type="ORF">CD191_01055</name>
</gene>
<evidence type="ECO:0000313" key="2">
    <source>
        <dbReference type="EMBL" id="AWV31319.1"/>
    </source>
</evidence>
<protein>
    <recommendedName>
        <fullName evidence="4">Lipoprotein</fullName>
    </recommendedName>
</protein>
<accession>A0AAD0P0J3</accession>
<dbReference type="EMBL" id="CP021965">
    <property type="protein sequence ID" value="AWV31319.1"/>
    <property type="molecule type" value="Genomic_DNA"/>
</dbReference>
<evidence type="ECO:0000313" key="3">
    <source>
        <dbReference type="Proteomes" id="UP000249163"/>
    </source>
</evidence>
<dbReference type="PROSITE" id="PS51257">
    <property type="entry name" value="PROKAR_LIPOPROTEIN"/>
    <property type="match status" value="1"/>
</dbReference>
<name>A0AAD0P0J3_9BACL</name>
<organism evidence="2 3">
    <name type="scientific">Paenibacillus odorifer</name>
    <dbReference type="NCBI Taxonomy" id="189426"/>
    <lineage>
        <taxon>Bacteria</taxon>
        <taxon>Bacillati</taxon>
        <taxon>Bacillota</taxon>
        <taxon>Bacilli</taxon>
        <taxon>Bacillales</taxon>
        <taxon>Paenibacillaceae</taxon>
        <taxon>Paenibacillus</taxon>
    </lineage>
</organism>